<dbReference type="OrthoDB" id="1112565at2759"/>
<keyword evidence="7" id="KW-1185">Reference proteome</keyword>
<feature type="compositionally biased region" description="Polar residues" evidence="4">
    <location>
        <begin position="87"/>
        <end position="99"/>
    </location>
</feature>
<dbReference type="CDD" id="cd09397">
    <property type="entry name" value="LIM1_UF1"/>
    <property type="match status" value="1"/>
</dbReference>
<name>A0A2T3AFV2_9PEZI</name>
<evidence type="ECO:0000256" key="4">
    <source>
        <dbReference type="SAM" id="MobiDB-lite"/>
    </source>
</evidence>
<feature type="compositionally biased region" description="Low complexity" evidence="4">
    <location>
        <begin position="100"/>
        <end position="109"/>
    </location>
</feature>
<feature type="compositionally biased region" description="Pro residues" evidence="4">
    <location>
        <begin position="602"/>
        <end position="615"/>
    </location>
</feature>
<dbReference type="PROSITE" id="PS50023">
    <property type="entry name" value="LIM_DOMAIN_2"/>
    <property type="match status" value="2"/>
</dbReference>
<organism evidence="6 7">
    <name type="scientific">Coniella lustricola</name>
    <dbReference type="NCBI Taxonomy" id="2025994"/>
    <lineage>
        <taxon>Eukaryota</taxon>
        <taxon>Fungi</taxon>
        <taxon>Dikarya</taxon>
        <taxon>Ascomycota</taxon>
        <taxon>Pezizomycotina</taxon>
        <taxon>Sordariomycetes</taxon>
        <taxon>Sordariomycetidae</taxon>
        <taxon>Diaporthales</taxon>
        <taxon>Schizoparmaceae</taxon>
        <taxon>Coniella</taxon>
    </lineage>
</organism>
<feature type="compositionally biased region" description="Low complexity" evidence="4">
    <location>
        <begin position="318"/>
        <end position="349"/>
    </location>
</feature>
<keyword evidence="1 3" id="KW-0479">Metal-binding</keyword>
<feature type="compositionally biased region" description="Polar residues" evidence="4">
    <location>
        <begin position="206"/>
        <end position="217"/>
    </location>
</feature>
<gene>
    <name evidence="6" type="ORF">BD289DRAFT_459162</name>
</gene>
<feature type="compositionally biased region" description="Low complexity" evidence="4">
    <location>
        <begin position="628"/>
        <end position="639"/>
    </location>
</feature>
<evidence type="ECO:0000313" key="6">
    <source>
        <dbReference type="EMBL" id="PSR97037.1"/>
    </source>
</evidence>
<dbReference type="Proteomes" id="UP000241462">
    <property type="component" value="Unassembled WGS sequence"/>
</dbReference>
<feature type="region of interest" description="Disordered" evidence="4">
    <location>
        <begin position="87"/>
        <end position="139"/>
    </location>
</feature>
<evidence type="ECO:0000259" key="5">
    <source>
        <dbReference type="PROSITE" id="PS50023"/>
    </source>
</evidence>
<evidence type="ECO:0000256" key="1">
    <source>
        <dbReference type="ARBA" id="ARBA00022723"/>
    </source>
</evidence>
<dbReference type="GO" id="GO:0046872">
    <property type="term" value="F:metal ion binding"/>
    <property type="evidence" value="ECO:0007669"/>
    <property type="project" value="UniProtKB-KW"/>
</dbReference>
<dbReference type="GO" id="GO:0030695">
    <property type="term" value="F:GTPase regulator activity"/>
    <property type="evidence" value="ECO:0007669"/>
    <property type="project" value="UniProtKB-ARBA"/>
</dbReference>
<dbReference type="Pfam" id="PF00412">
    <property type="entry name" value="LIM"/>
    <property type="match status" value="2"/>
</dbReference>
<feature type="region of interest" description="Disordered" evidence="4">
    <location>
        <begin position="586"/>
        <end position="655"/>
    </location>
</feature>
<accession>A0A2T3AFV2</accession>
<feature type="compositionally biased region" description="Polar residues" evidence="4">
    <location>
        <begin position="447"/>
        <end position="457"/>
    </location>
</feature>
<feature type="compositionally biased region" description="Basic residues" evidence="4">
    <location>
        <begin position="646"/>
        <end position="655"/>
    </location>
</feature>
<dbReference type="EMBL" id="KZ678395">
    <property type="protein sequence ID" value="PSR97037.1"/>
    <property type="molecule type" value="Genomic_DNA"/>
</dbReference>
<sequence>MAAAPRESSFMPTIKCSSCSQDIEISMMGEHICGPSPVADSSMSSSLSLGGGLAPIGNGTSVDTFMPLGRSVHDKIGAIPPVDTAIANRSYSRQPRTPISLSSGSRSVSPRTPGARPSIGRADDYFTPTIAPYDDQNLTHSARSAYSGGYAEDDSEQPYPTISPKKQSLSLLTRMDDISAGPYGQDSSDIPPVPSLRSPPARQPENDSPSTRVSSNGAMGAPRMPKNNGYGGFGPPRKDYPSDAFAAPSRADTFPSRSPERQEPPLRTPSAPGPRPDRIRDTSRPPPPRTSLVRPGVRNPSINLEAEFGSQNPYHSPTASVASSMSRGSSHSHASNPSSSTSPARSAASLRKPSYGGGSPFDTLINDVQSSMDELRPREYATAPHMRTPSSPNVPQISGDRYDPAVQGGRPPSPPQSKWDRTDRQDPAIQGSQFKAFPPSPAESSARRTGSTAQPKSRGNCKACGLAITGKSVSSADGRLTGRYHKACFVCTSCSSPFQTTEFYVHGDRPFCKFHYHKENGSLCGSCSDGIEGQYLEDEKCTKYHINCFRCDDCQKVLSDGYFEVEGKEYCEKDAWRRLQANRRTPSIASVNSQRSYGSSPLAPPGRPDMRPPPSRTMGPSQGRMGQPLPRGGPAMGLAPPMPRMEKRRTRLGMM</sequence>
<dbReference type="FunFam" id="2.10.110.10:FF:000105">
    <property type="entry name" value="Similar to LIM domain-containing protein"/>
    <property type="match status" value="1"/>
</dbReference>
<dbReference type="STRING" id="2025994.A0A2T3AFV2"/>
<dbReference type="CDD" id="cd08368">
    <property type="entry name" value="LIM"/>
    <property type="match status" value="1"/>
</dbReference>
<keyword evidence="2 3" id="KW-0862">Zinc</keyword>
<dbReference type="PANTHER" id="PTHR24216:SF65">
    <property type="entry name" value="PAXILLIN-LIKE PROTEIN 1"/>
    <property type="match status" value="1"/>
</dbReference>
<dbReference type="SMART" id="SM00132">
    <property type="entry name" value="LIM"/>
    <property type="match status" value="2"/>
</dbReference>
<feature type="region of interest" description="Disordered" evidence="4">
    <location>
        <begin position="177"/>
        <end position="459"/>
    </location>
</feature>
<evidence type="ECO:0000256" key="2">
    <source>
        <dbReference type="ARBA" id="ARBA00022833"/>
    </source>
</evidence>
<evidence type="ECO:0000313" key="7">
    <source>
        <dbReference type="Proteomes" id="UP000241462"/>
    </source>
</evidence>
<feature type="domain" description="LIM zinc-binding" evidence="5">
    <location>
        <begin position="523"/>
        <end position="581"/>
    </location>
</feature>
<dbReference type="Gene3D" id="2.10.110.10">
    <property type="entry name" value="Cysteine Rich Protein"/>
    <property type="match status" value="2"/>
</dbReference>
<dbReference type="SUPFAM" id="SSF57716">
    <property type="entry name" value="Glucocorticoid receptor-like (DNA-binding domain)"/>
    <property type="match status" value="1"/>
</dbReference>
<reference evidence="6 7" key="1">
    <citation type="journal article" date="2018" name="Mycol. Prog.">
        <title>Coniella lustricola, a new species from submerged detritus.</title>
        <authorList>
            <person name="Raudabaugh D.B."/>
            <person name="Iturriaga T."/>
            <person name="Carver A."/>
            <person name="Mondo S."/>
            <person name="Pangilinan J."/>
            <person name="Lipzen A."/>
            <person name="He G."/>
            <person name="Amirebrahimi M."/>
            <person name="Grigoriev I.V."/>
            <person name="Miller A.N."/>
        </authorList>
    </citation>
    <scope>NUCLEOTIDE SEQUENCE [LARGE SCALE GENOMIC DNA]</scope>
    <source>
        <strain evidence="6 7">B22-T-1</strain>
    </source>
</reference>
<dbReference type="InterPro" id="IPR001781">
    <property type="entry name" value="Znf_LIM"/>
</dbReference>
<feature type="compositionally biased region" description="Polar residues" evidence="4">
    <location>
        <begin position="586"/>
        <end position="599"/>
    </location>
</feature>
<dbReference type="AlphaFoldDB" id="A0A2T3AFV2"/>
<dbReference type="PROSITE" id="PS00478">
    <property type="entry name" value="LIM_DOMAIN_1"/>
    <property type="match status" value="1"/>
</dbReference>
<keyword evidence="3" id="KW-0440">LIM domain</keyword>
<dbReference type="PANTHER" id="PTHR24216">
    <property type="entry name" value="PAXILLIN-RELATED"/>
    <property type="match status" value="1"/>
</dbReference>
<dbReference type="InParanoid" id="A0A2T3AFV2"/>
<feature type="domain" description="LIM zinc-binding" evidence="5">
    <location>
        <begin position="459"/>
        <end position="522"/>
    </location>
</feature>
<feature type="region of interest" description="Disordered" evidence="4">
    <location>
        <begin position="146"/>
        <end position="165"/>
    </location>
</feature>
<proteinExistence type="predicted"/>
<protein>
    <recommendedName>
        <fullName evidence="5">LIM zinc-binding domain-containing protein</fullName>
    </recommendedName>
</protein>
<evidence type="ECO:0000256" key="3">
    <source>
        <dbReference type="PROSITE-ProRule" id="PRU00125"/>
    </source>
</evidence>